<evidence type="ECO:0000256" key="6">
    <source>
        <dbReference type="ARBA" id="ARBA00022989"/>
    </source>
</evidence>
<evidence type="ECO:0000256" key="8">
    <source>
        <dbReference type="RuleBase" id="RU003943"/>
    </source>
</evidence>
<protein>
    <submittedName>
        <fullName evidence="10">Metal ABC transporter permease (TroD)</fullName>
    </submittedName>
</protein>
<feature type="transmembrane region" description="Helical" evidence="9">
    <location>
        <begin position="212"/>
        <end position="229"/>
    </location>
</feature>
<feature type="transmembrane region" description="Helical" evidence="9">
    <location>
        <begin position="71"/>
        <end position="90"/>
    </location>
</feature>
<keyword evidence="6 9" id="KW-1133">Transmembrane helix</keyword>
<name>A0ABZ2U821_ASHYP</name>
<evidence type="ECO:0000256" key="3">
    <source>
        <dbReference type="ARBA" id="ARBA00022448"/>
    </source>
</evidence>
<dbReference type="CDD" id="cd06550">
    <property type="entry name" value="TM_ABC_iron-siderophores_like"/>
    <property type="match status" value="1"/>
</dbReference>
<feature type="transmembrane region" description="Helical" evidence="9">
    <location>
        <begin position="141"/>
        <end position="167"/>
    </location>
</feature>
<feature type="transmembrane region" description="Helical" evidence="9">
    <location>
        <begin position="45"/>
        <end position="65"/>
    </location>
</feature>
<dbReference type="Gene3D" id="1.10.3470.10">
    <property type="entry name" value="ABC transporter involved in vitamin B12 uptake, BtuC"/>
    <property type="match status" value="1"/>
</dbReference>
<evidence type="ECO:0000313" key="10">
    <source>
        <dbReference type="EMBL" id="WYY26404.1"/>
    </source>
</evidence>
<keyword evidence="5 8" id="KW-0812">Transmembrane</keyword>
<evidence type="ECO:0000256" key="2">
    <source>
        <dbReference type="ARBA" id="ARBA00008034"/>
    </source>
</evidence>
<dbReference type="InterPro" id="IPR037294">
    <property type="entry name" value="ABC_BtuC-like"/>
</dbReference>
<gene>
    <name evidence="10" type="primary">troD</name>
    <name evidence="10" type="ORF">AshY1_02730</name>
</gene>
<proteinExistence type="inferred from homology"/>
<reference evidence="10" key="1">
    <citation type="submission" date="2024-03" db="EMBL/GenBank/DDBJ databases">
        <title>The Complete Genome of 'Candidatus Phytoplasma fraxini' AshY1 from the Ash Yellows Group.</title>
        <authorList>
            <person name="Boehm J.W."/>
            <person name="Huettel B."/>
            <person name="Schneider B."/>
            <person name="Kube M."/>
        </authorList>
    </citation>
    <scope>NUCLEOTIDE SEQUENCE [LARGE SCALE GENOMIC DNA]</scope>
    <source>
        <strain evidence="10">AshY1</strain>
    </source>
</reference>
<feature type="transmembrane region" description="Helical" evidence="9">
    <location>
        <begin position="20"/>
        <end position="38"/>
    </location>
</feature>
<evidence type="ECO:0000256" key="5">
    <source>
        <dbReference type="ARBA" id="ARBA00022692"/>
    </source>
</evidence>
<dbReference type="Proteomes" id="UP001484199">
    <property type="component" value="Chromosome"/>
</dbReference>
<evidence type="ECO:0000313" key="11">
    <source>
        <dbReference type="Proteomes" id="UP001484199"/>
    </source>
</evidence>
<feature type="transmembrane region" description="Helical" evidence="9">
    <location>
        <begin position="236"/>
        <end position="257"/>
    </location>
</feature>
<dbReference type="PANTHER" id="PTHR30477">
    <property type="entry name" value="ABC-TRANSPORTER METAL-BINDING PROTEIN"/>
    <property type="match status" value="1"/>
</dbReference>
<accession>A0ABZ2U821</accession>
<evidence type="ECO:0000256" key="1">
    <source>
        <dbReference type="ARBA" id="ARBA00004651"/>
    </source>
</evidence>
<dbReference type="PANTHER" id="PTHR30477:SF3">
    <property type="entry name" value="METAL TRANSPORT SYSTEM MEMBRANE PROTEIN CT_069-RELATED"/>
    <property type="match status" value="1"/>
</dbReference>
<evidence type="ECO:0000256" key="7">
    <source>
        <dbReference type="ARBA" id="ARBA00023136"/>
    </source>
</evidence>
<dbReference type="EMBL" id="CP146843">
    <property type="protein sequence ID" value="WYY26404.1"/>
    <property type="molecule type" value="Genomic_DNA"/>
</dbReference>
<organism evidence="10 11">
    <name type="scientific">Ash yellows phytoplasma</name>
    <dbReference type="NCBI Taxonomy" id="35780"/>
    <lineage>
        <taxon>Bacteria</taxon>
        <taxon>Bacillati</taxon>
        <taxon>Mycoplasmatota</taxon>
        <taxon>Mollicutes</taxon>
        <taxon>Acholeplasmatales</taxon>
        <taxon>Acholeplasmataceae</taxon>
        <taxon>Candidatus Phytoplasma</taxon>
        <taxon>16SrVII (Ash yellows group)</taxon>
    </lineage>
</organism>
<dbReference type="RefSeq" id="WP_341266808.1">
    <property type="nucleotide sequence ID" value="NZ_CP146843.1"/>
</dbReference>
<feature type="transmembrane region" description="Helical" evidence="9">
    <location>
        <begin position="102"/>
        <end position="121"/>
    </location>
</feature>
<comment type="similarity">
    <text evidence="2 8">Belongs to the ABC-3 integral membrane protein family.</text>
</comment>
<dbReference type="SUPFAM" id="SSF81345">
    <property type="entry name" value="ABC transporter involved in vitamin B12 uptake, BtuC"/>
    <property type="match status" value="1"/>
</dbReference>
<keyword evidence="7 9" id="KW-0472">Membrane</keyword>
<sequence>MWYYLELFCSIFTNPIARLMFIGSFLLGITSGILGIFINLKKKILIGDVLSHTVLPGIAIAYIIANSTSEWVIWLGAFGSAIVSLSLIEIIKRYSKIKFDTILSLMIASFFGLGNVLIAYAQKGSEDCSIAVLEKFILGQIALISETHVIIIGVLTFITILTICVLWKEFKIFTFDEQLSQSLGFNNIILTLIMNALLIGLVIISLKITGVILTSAFLIMPGIIARHLSDKLLVNIILVSFISFLSSFIGINMSLYIEQMPTGPIIIVISTCFILLTCLFARTNGIFKKFLKQKQYQRKIKKFKQLIHFYHNNKSQDIVEIESFLLEEKYLHKESGKILVTGKGIKLVENLIKGEF</sequence>
<keyword evidence="4" id="KW-1003">Cell membrane</keyword>
<comment type="subcellular location">
    <subcellularLocation>
        <location evidence="1 8">Cell membrane</location>
        <topology evidence="1 8">Multi-pass membrane protein</topology>
    </subcellularLocation>
</comment>
<feature type="transmembrane region" description="Helical" evidence="9">
    <location>
        <begin position="188"/>
        <end position="206"/>
    </location>
</feature>
<evidence type="ECO:0000256" key="4">
    <source>
        <dbReference type="ARBA" id="ARBA00022475"/>
    </source>
</evidence>
<feature type="transmembrane region" description="Helical" evidence="9">
    <location>
        <begin position="263"/>
        <end position="281"/>
    </location>
</feature>
<evidence type="ECO:0000256" key="9">
    <source>
        <dbReference type="SAM" id="Phobius"/>
    </source>
</evidence>
<dbReference type="InterPro" id="IPR001626">
    <property type="entry name" value="ABC_TroCD"/>
</dbReference>
<dbReference type="Pfam" id="PF00950">
    <property type="entry name" value="ABC-3"/>
    <property type="match status" value="1"/>
</dbReference>
<keyword evidence="3 8" id="KW-0813">Transport</keyword>
<keyword evidence="11" id="KW-1185">Reference proteome</keyword>